<reference evidence="4" key="1">
    <citation type="journal article" date="2019" name="Int. J. Syst. Evol. Microbiol.">
        <title>The Global Catalogue of Microorganisms (GCM) 10K type strain sequencing project: providing services to taxonomists for standard genome sequencing and annotation.</title>
        <authorList>
            <consortium name="The Broad Institute Genomics Platform"/>
            <consortium name="The Broad Institute Genome Sequencing Center for Infectious Disease"/>
            <person name="Wu L."/>
            <person name="Ma J."/>
        </authorList>
    </citation>
    <scope>NUCLEOTIDE SEQUENCE [LARGE SCALE GENOMIC DNA]</scope>
    <source>
        <strain evidence="4">JCM 3338</strain>
    </source>
</reference>
<evidence type="ECO:0000313" key="3">
    <source>
        <dbReference type="EMBL" id="MFD2093788.1"/>
    </source>
</evidence>
<dbReference type="RefSeq" id="WP_376879801.1">
    <property type="nucleotide sequence ID" value="NZ_JBHUHP010000028.1"/>
</dbReference>
<dbReference type="Proteomes" id="UP001597402">
    <property type="component" value="Unassembled WGS sequence"/>
</dbReference>
<dbReference type="InterPro" id="IPR016163">
    <property type="entry name" value="Ald_DH_C"/>
</dbReference>
<keyword evidence="1" id="KW-0560">Oxidoreductase</keyword>
<dbReference type="InterPro" id="IPR015590">
    <property type="entry name" value="Aldehyde_DH_dom"/>
</dbReference>
<sequence>MVHRHRPGTDEDRGMGVATELECGIANVNTWAWEGPELPFGGVKRSGCGRELGPLRIDEFASKRLLYVR</sequence>
<dbReference type="PANTHER" id="PTHR43217:SF1">
    <property type="entry name" value="SUCCINATE SEMIALDEHYDE DEHYDROGENASE [NAD(P)+] SAD"/>
    <property type="match status" value="1"/>
</dbReference>
<evidence type="ECO:0000259" key="2">
    <source>
        <dbReference type="Pfam" id="PF00171"/>
    </source>
</evidence>
<evidence type="ECO:0000256" key="1">
    <source>
        <dbReference type="ARBA" id="ARBA00023002"/>
    </source>
</evidence>
<feature type="domain" description="Aldehyde dehydrogenase" evidence="2">
    <location>
        <begin position="9"/>
        <end position="61"/>
    </location>
</feature>
<evidence type="ECO:0000313" key="4">
    <source>
        <dbReference type="Proteomes" id="UP001597402"/>
    </source>
</evidence>
<keyword evidence="4" id="KW-1185">Reference proteome</keyword>
<dbReference type="InterPro" id="IPR016162">
    <property type="entry name" value="Ald_DH_N"/>
</dbReference>
<dbReference type="InterPro" id="IPR016161">
    <property type="entry name" value="Ald_DH/histidinol_DH"/>
</dbReference>
<dbReference type="EMBL" id="JBHUHP010000028">
    <property type="protein sequence ID" value="MFD2093788.1"/>
    <property type="molecule type" value="Genomic_DNA"/>
</dbReference>
<organism evidence="3 4">
    <name type="scientific">Blastococcus deserti</name>
    <dbReference type="NCBI Taxonomy" id="2259033"/>
    <lineage>
        <taxon>Bacteria</taxon>
        <taxon>Bacillati</taxon>
        <taxon>Actinomycetota</taxon>
        <taxon>Actinomycetes</taxon>
        <taxon>Geodermatophilales</taxon>
        <taxon>Geodermatophilaceae</taxon>
        <taxon>Blastococcus</taxon>
    </lineage>
</organism>
<protein>
    <submittedName>
        <fullName evidence="3">Aldehyde dehydrogenase family protein</fullName>
    </submittedName>
</protein>
<dbReference type="InterPro" id="IPR047110">
    <property type="entry name" value="GABD/Sad-like"/>
</dbReference>
<gene>
    <name evidence="3" type="ORF">ACFSHS_19675</name>
</gene>
<comment type="caution">
    <text evidence="3">The sequence shown here is derived from an EMBL/GenBank/DDBJ whole genome shotgun (WGS) entry which is preliminary data.</text>
</comment>
<proteinExistence type="predicted"/>
<accession>A0ABW4XGM9</accession>
<dbReference type="Pfam" id="PF00171">
    <property type="entry name" value="Aldedh"/>
    <property type="match status" value="1"/>
</dbReference>
<dbReference type="Gene3D" id="3.40.309.10">
    <property type="entry name" value="Aldehyde Dehydrogenase, Chain A, domain 2"/>
    <property type="match status" value="1"/>
</dbReference>
<name>A0ABW4XGM9_9ACTN</name>
<dbReference type="SUPFAM" id="SSF53720">
    <property type="entry name" value="ALDH-like"/>
    <property type="match status" value="1"/>
</dbReference>
<dbReference type="Gene3D" id="3.40.605.10">
    <property type="entry name" value="Aldehyde Dehydrogenase, Chain A, domain 1"/>
    <property type="match status" value="1"/>
</dbReference>
<dbReference type="PANTHER" id="PTHR43217">
    <property type="entry name" value="SUCCINATE SEMIALDEHYDE DEHYDROGENASE [NAD(P)+] SAD"/>
    <property type="match status" value="1"/>
</dbReference>